<gene>
    <name evidence="1" type="ORF">F5148DRAFT_1197378</name>
</gene>
<protein>
    <submittedName>
        <fullName evidence="1">Uncharacterized protein</fullName>
    </submittedName>
</protein>
<dbReference type="Proteomes" id="UP001207468">
    <property type="component" value="Unassembled WGS sequence"/>
</dbReference>
<evidence type="ECO:0000313" key="1">
    <source>
        <dbReference type="EMBL" id="KAI9508331.1"/>
    </source>
</evidence>
<accession>A0ACC0U9L4</accession>
<dbReference type="EMBL" id="JAGFNK010000095">
    <property type="protein sequence ID" value="KAI9508331.1"/>
    <property type="molecule type" value="Genomic_DNA"/>
</dbReference>
<proteinExistence type="predicted"/>
<comment type="caution">
    <text evidence="1">The sequence shown here is derived from an EMBL/GenBank/DDBJ whole genome shotgun (WGS) entry which is preliminary data.</text>
</comment>
<keyword evidence="2" id="KW-1185">Reference proteome</keyword>
<reference evidence="1" key="1">
    <citation type="submission" date="2021-03" db="EMBL/GenBank/DDBJ databases">
        <title>Evolutionary priming and transition to the ectomycorrhizal habit in an iconic lineage of mushroom-forming fungi: is preadaptation a requirement?</title>
        <authorList>
            <consortium name="DOE Joint Genome Institute"/>
            <person name="Looney B.P."/>
            <person name="Miyauchi S."/>
            <person name="Morin E."/>
            <person name="Drula E."/>
            <person name="Courty P.E."/>
            <person name="Chicoki N."/>
            <person name="Fauchery L."/>
            <person name="Kohler A."/>
            <person name="Kuo A."/>
            <person name="LaButti K."/>
            <person name="Pangilinan J."/>
            <person name="Lipzen A."/>
            <person name="Riley R."/>
            <person name="Andreopoulos W."/>
            <person name="He G."/>
            <person name="Johnson J."/>
            <person name="Barry K.W."/>
            <person name="Grigoriev I.V."/>
            <person name="Nagy L."/>
            <person name="Hibbett D."/>
            <person name="Henrissat B."/>
            <person name="Matheny P.B."/>
            <person name="Labbe J."/>
            <person name="Martin A.F."/>
        </authorList>
    </citation>
    <scope>NUCLEOTIDE SEQUENCE</scope>
    <source>
        <strain evidence="1">BPL698</strain>
    </source>
</reference>
<organism evidence="1 2">
    <name type="scientific">Russula earlei</name>
    <dbReference type="NCBI Taxonomy" id="71964"/>
    <lineage>
        <taxon>Eukaryota</taxon>
        <taxon>Fungi</taxon>
        <taxon>Dikarya</taxon>
        <taxon>Basidiomycota</taxon>
        <taxon>Agaricomycotina</taxon>
        <taxon>Agaricomycetes</taxon>
        <taxon>Russulales</taxon>
        <taxon>Russulaceae</taxon>
        <taxon>Russula</taxon>
    </lineage>
</organism>
<evidence type="ECO:0000313" key="2">
    <source>
        <dbReference type="Proteomes" id="UP001207468"/>
    </source>
</evidence>
<name>A0ACC0U9L4_9AGAM</name>
<sequence length="1300" mass="144263">MSISLTDNNPLYNPEYLLGPIETIVCSHQALTSGHLSLHDITEAYRTLSMRIRQSSRHLSVMSDSFPALELLRDRDADVVTALRRDILRAVPISAWHPSSNLSPRSPGTTAVTVSWELAMYNTDHAEAFSTLCHYALRLLSEIFRLPALSSVFTMQDLGLLLGDVTFIISHPRLVSPSASKTTTLLTWIIRTQRLPKDVLLPRIEDLILSLELILEATVRDTYVAVIVVDALICIVNLLTFHRHIFVAPLAGLLPSVFPLVMHPSSELRHHTAVVLATFSHTLITYRTLVGESTVETICSHTHSFLTPETTRHPTSSRKLPPLLDTVVSSKDFGGMGKNSPWALTIVASFTVLLGPSLFLHQGPLKLVMNTAQKALRHQPGRDLNPHVWRTFIWSMTQLFMQRSAANGDIDIIQRCVLVLKQALHAGLGAALIVSLLEMTSTDLRNNGAQRWSIRCVIDIIHDMLSSKYQDIRGDAYRILRCLMRAVETTADIQPSWAADTLLSPFLFDGSLLHADRLQIKEMVGTTITSPRSLSQEEILMHWCPISSCFVLVVRNCLEYGDADLTTTAIPMWQTLLRAQAQPIQGNDRSPASTDFDLQLSSLLSHFLPESCVPLSGEPYSIEIQLQSLVVANQLWTVVQNIVSQPSLIRIASSFLVSILQRSFYLSDREVLTSWSLLCSALIAIGIPNLLEFISHHDDTQSALEIKKHLWRVIATNCDGSKRSSRENSISVLLFPIGSWSMSEDDLDIWEQALEWTLSAVATSAEAMGIIDDITSKCPEIGRSFSINAALRIARAILRHLNLDKVDSFSKETLSYLHMTVTVSYPPQPSMVDAAGEFMMVFHHAIITMPVSLLEPVVLAVQTGLAVWIEDKEMSLSEEQYNDLVMPLYDSLLIRLQSLPLSVTRLNAFVPLLTAAFSRIPPPALGPAAFRRFFYAVHARLSAPSDAYNDELRVCLDACVRAYGGEWPSGIGPLSSSSQTQTQILTTEAPIGPTVCEVVEEYIPSIEHEVIPDSQFAISNAVLVASSQQRLAPRSSRPISSELPNPLDYPCPARFVTVSSKESDKLHERTSPPLDTEMKKHLLPRDAPPPKRHRSAASSNYGLRSRSVLPTRVPSPIVRGRRSTSTPKPSPHNRLLMDCVEVIPFRRLLNRREADAERNDKRRQQHKKRNLDDYTFNVTPERPFAPRSSRGLPERDEIVPETPDAVLRPGRVSLPTGKESSPGGSGCPTRLGGRAQPVEGVRTISTRLASALRQVHDVFSRPGVSQIPVEELADSAQLLDAANEQLRMALARNASKNVIM</sequence>